<evidence type="ECO:0000256" key="1">
    <source>
        <dbReference type="SAM" id="MobiDB-lite"/>
    </source>
</evidence>
<feature type="region of interest" description="Disordered" evidence="1">
    <location>
        <begin position="299"/>
        <end position="324"/>
    </location>
</feature>
<comment type="caution">
    <text evidence="2">The sequence shown here is derived from an EMBL/GenBank/DDBJ whole genome shotgun (WGS) entry which is preliminary data.</text>
</comment>
<name>A0ABQ9UAK4_SAGOE</name>
<evidence type="ECO:0000313" key="3">
    <source>
        <dbReference type="Proteomes" id="UP001266305"/>
    </source>
</evidence>
<organism evidence="2 3">
    <name type="scientific">Saguinus oedipus</name>
    <name type="common">Cotton-top tamarin</name>
    <name type="synonym">Oedipomidas oedipus</name>
    <dbReference type="NCBI Taxonomy" id="9490"/>
    <lineage>
        <taxon>Eukaryota</taxon>
        <taxon>Metazoa</taxon>
        <taxon>Chordata</taxon>
        <taxon>Craniata</taxon>
        <taxon>Vertebrata</taxon>
        <taxon>Euteleostomi</taxon>
        <taxon>Mammalia</taxon>
        <taxon>Eutheria</taxon>
        <taxon>Euarchontoglires</taxon>
        <taxon>Primates</taxon>
        <taxon>Haplorrhini</taxon>
        <taxon>Platyrrhini</taxon>
        <taxon>Cebidae</taxon>
        <taxon>Callitrichinae</taxon>
        <taxon>Saguinus</taxon>
    </lineage>
</organism>
<protein>
    <submittedName>
        <fullName evidence="2">Uncharacterized protein</fullName>
    </submittedName>
</protein>
<reference evidence="2 3" key="1">
    <citation type="submission" date="2023-05" db="EMBL/GenBank/DDBJ databases">
        <title>B98-5 Cell Line De Novo Hybrid Assembly: An Optical Mapping Approach.</title>
        <authorList>
            <person name="Kananen K."/>
            <person name="Auerbach J.A."/>
            <person name="Kautto E."/>
            <person name="Blachly J.S."/>
        </authorList>
    </citation>
    <scope>NUCLEOTIDE SEQUENCE [LARGE SCALE GENOMIC DNA]</scope>
    <source>
        <strain evidence="2">B95-8</strain>
        <tissue evidence="2">Cell line</tissue>
    </source>
</reference>
<sequence length="324" mass="34399">MTTRPLLRPPAPRARGSGSVRASVRGPSVRPSAATAAARSDRARARRTVGPHGRRLRTRSPGRHRRTGGRPARGSRWGRAGLGERADSPAAPAPTVARVTRGQPGRGAPIGKPAVSTAARAGHTPRTPKLAAGQEGPGGRGDSGRPGEGPPFEAAIGDARGSWSEGLALGGGTPAREARGAGDGSDCEARPPRGCRRRNLPRFPRRAPLWWTCWRRPQTPERPLSWLTGCGHRERLQTAPAVSVCCERPGDRTAEEEEESTREKQIDHLTAEKIGHTGHVFTDPRRVLGLRVQEQKAGARRALAGEARSIPGGHRPPASLSAPV</sequence>
<dbReference type="EMBL" id="JASSZA010000014">
    <property type="protein sequence ID" value="KAK2094077.1"/>
    <property type="molecule type" value="Genomic_DNA"/>
</dbReference>
<keyword evidence="3" id="KW-1185">Reference proteome</keyword>
<dbReference type="Proteomes" id="UP001266305">
    <property type="component" value="Unassembled WGS sequence"/>
</dbReference>
<proteinExistence type="predicted"/>
<feature type="region of interest" description="Disordered" evidence="1">
    <location>
        <begin position="1"/>
        <end position="196"/>
    </location>
</feature>
<feature type="compositionally biased region" description="Basic residues" evidence="1">
    <location>
        <begin position="44"/>
        <end position="68"/>
    </location>
</feature>
<feature type="compositionally biased region" description="Gly residues" evidence="1">
    <location>
        <begin position="135"/>
        <end position="147"/>
    </location>
</feature>
<gene>
    <name evidence="2" type="ORF">P7K49_027815</name>
</gene>
<accession>A0ABQ9UAK4</accession>
<evidence type="ECO:0000313" key="2">
    <source>
        <dbReference type="EMBL" id="KAK2094077.1"/>
    </source>
</evidence>
<feature type="compositionally biased region" description="Low complexity" evidence="1">
    <location>
        <begin position="89"/>
        <end position="101"/>
    </location>
</feature>